<protein>
    <recommendedName>
        <fullName evidence="3">Phage gp6-like head-tail connector protein</fullName>
    </recommendedName>
</protein>
<dbReference type="RefSeq" id="WP_058264395.1">
    <property type="nucleotide sequence ID" value="NZ_CP051181.1"/>
</dbReference>
<keyword evidence="2" id="KW-1185">Reference proteome</keyword>
<proteinExistence type="predicted"/>
<sequence length="192" mass="20857">MEYVGANPLSSVVEVAEFKESVHLPPNDSTDDAAIQALLDAAQEVVITATNRPLAGDYRFEIPLFPVWGVWWFPCAPVGQLLSIEAMGDDGQWQSVDLTGWRIRQAHSEPQLVTPVGWSGYTSLSADTLRVSATLGDAAGKTASAAIKLLTKEWYEAQIAAEDVPEAPRLSFGVRNLVKQARYSRPRVFGAG</sequence>
<accession>A0A0P1G5C1</accession>
<gene>
    <name evidence="1" type="ORF">TG4357_03737</name>
</gene>
<organism evidence="1 2">
    <name type="scientific">Thalassovita gelatinovora</name>
    <name type="common">Thalassobius gelatinovorus</name>
    <dbReference type="NCBI Taxonomy" id="53501"/>
    <lineage>
        <taxon>Bacteria</taxon>
        <taxon>Pseudomonadati</taxon>
        <taxon>Pseudomonadota</taxon>
        <taxon>Alphaproteobacteria</taxon>
        <taxon>Rhodobacterales</taxon>
        <taxon>Roseobacteraceae</taxon>
        <taxon>Thalassovita</taxon>
    </lineage>
</organism>
<reference evidence="1 2" key="1">
    <citation type="submission" date="2015-09" db="EMBL/GenBank/DDBJ databases">
        <authorList>
            <consortium name="Swine Surveillance"/>
        </authorList>
    </citation>
    <scope>NUCLEOTIDE SEQUENCE [LARGE SCALE GENOMIC DNA]</scope>
    <source>
        <strain evidence="1 2">CECT 4357</strain>
    </source>
</reference>
<name>A0A0P1G5C1_THAGE</name>
<dbReference type="AlphaFoldDB" id="A0A0P1G5C1"/>
<dbReference type="OrthoDB" id="7834329at2"/>
<evidence type="ECO:0000313" key="2">
    <source>
        <dbReference type="Proteomes" id="UP000051587"/>
    </source>
</evidence>
<dbReference type="Gene3D" id="1.10.3230.30">
    <property type="entry name" value="Phage gp6-like head-tail connector protein"/>
    <property type="match status" value="1"/>
</dbReference>
<dbReference type="Proteomes" id="UP000051587">
    <property type="component" value="Unassembled WGS sequence"/>
</dbReference>
<dbReference type="STRING" id="53501.SAMN04488043_106198"/>
<evidence type="ECO:0008006" key="3">
    <source>
        <dbReference type="Google" id="ProtNLM"/>
    </source>
</evidence>
<evidence type="ECO:0000313" key="1">
    <source>
        <dbReference type="EMBL" id="CUH68685.1"/>
    </source>
</evidence>
<dbReference type="EMBL" id="CYSA01000028">
    <property type="protein sequence ID" value="CUH68685.1"/>
    <property type="molecule type" value="Genomic_DNA"/>
</dbReference>